<evidence type="ECO:0000313" key="3">
    <source>
        <dbReference type="EMBL" id="ABW32006.1"/>
    </source>
</evidence>
<keyword evidence="4" id="KW-1185">Reference proteome</keyword>
<dbReference type="RefSeq" id="WP_012167154.1">
    <property type="nucleotide sequence ID" value="NC_009927.1"/>
</dbReference>
<name>A8ZLH9_ACAM1</name>
<reference evidence="3 4" key="1">
    <citation type="journal article" date="2008" name="Proc. Natl. Acad. Sci. U.S.A.">
        <title>Niche adaptation and genome expansion in the chlorophyll d-producing cyanobacterium Acaryochloris marina.</title>
        <authorList>
            <person name="Swingley W.D."/>
            <person name="Chen M."/>
            <person name="Cheung P.C."/>
            <person name="Conrad A.L."/>
            <person name="Dejesa L.C."/>
            <person name="Hao J."/>
            <person name="Honchak B.M."/>
            <person name="Karbach L.E."/>
            <person name="Kurdoglu A."/>
            <person name="Lahiri S."/>
            <person name="Mastrian S.D."/>
            <person name="Miyashita H."/>
            <person name="Page L."/>
            <person name="Ramakrishna P."/>
            <person name="Satoh S."/>
            <person name="Sattley W.M."/>
            <person name="Shimada Y."/>
            <person name="Taylor H.L."/>
            <person name="Tomo T."/>
            <person name="Tsuchiya T."/>
            <person name="Wang Z.T."/>
            <person name="Raymond J."/>
            <person name="Mimuro M."/>
            <person name="Blankenship R.E."/>
            <person name="Touchman J.W."/>
        </authorList>
    </citation>
    <scope>NUCLEOTIDE SEQUENCE [LARGE SCALE GENOMIC DNA]</scope>
    <source>
        <strain evidence="4">MBIC 11017</strain>
        <plasmid evidence="4">Plasmid pREB2</plasmid>
    </source>
</reference>
<accession>A8ZLH9</accession>
<dbReference type="Pfam" id="PF04539">
    <property type="entry name" value="Sigma70_r3"/>
    <property type="match status" value="1"/>
</dbReference>
<dbReference type="EMBL" id="CP000839">
    <property type="protein sequence ID" value="ABW32006.1"/>
    <property type="molecule type" value="Genomic_DNA"/>
</dbReference>
<sequence>MSSIAETLTIKANLHLKGHSAYVSSMEIKEEPTEQKQASTISTPPKPESLKPTTNSRLMDMIGRFTQEPKSDSRLTFDQELDLIQKVRVGNPRALRQLIKEYKGFIVTASQRYDRSIDRQALVCSGEAAVDIAAKKYDESKGHRFITYFSWVLRTEIQKRYCSEAGISREVSRNVSAVNEAAAFLTNALGREPSVEEIAEQSNLTVQTVLNALMAKNFTQSLSLSGLIDEDSTIQYESALVDHSCDPWAYALSTEQADILQALEESGRLESKHVDAVTSRIEGYSAKEIGERHGVGPERVRQFIKKAKSTVHEFLAGDTSVETPEVLAIPEVVVRRVFPILPRVDAVRLGGRIGRAIQAVVTPVQSMVDALVDCPLLKQSETGINRPGLGLDLETVFEGRSADMPTSDPTKEERILSSLPGFSGVLPFAFGFLKGAVHYATGLFHVLRRDSVRGPTTKEGRIRSSQPSKKLDRYSTYVQNNIIDFRPSGINRITRTSEPCLFGDRRGL</sequence>
<dbReference type="InterPro" id="IPR007624">
    <property type="entry name" value="RNA_pol_sigma70_r3"/>
</dbReference>
<dbReference type="Gene3D" id="1.20.140.160">
    <property type="match status" value="1"/>
</dbReference>
<dbReference type="GO" id="GO:0003700">
    <property type="term" value="F:DNA-binding transcription factor activity"/>
    <property type="evidence" value="ECO:0007669"/>
    <property type="project" value="InterPro"/>
</dbReference>
<dbReference type="SUPFAM" id="SSF88946">
    <property type="entry name" value="Sigma2 domain of RNA polymerase sigma factors"/>
    <property type="match status" value="1"/>
</dbReference>
<protein>
    <submittedName>
        <fullName evidence="3">RNA polymerase sigma factor domain protein</fullName>
    </submittedName>
</protein>
<evidence type="ECO:0000313" key="4">
    <source>
        <dbReference type="Proteomes" id="UP000000268"/>
    </source>
</evidence>
<dbReference type="PANTHER" id="PTHR30603">
    <property type="entry name" value="RNA POLYMERASE SIGMA FACTOR RPO"/>
    <property type="match status" value="1"/>
</dbReference>
<dbReference type="InterPro" id="IPR050239">
    <property type="entry name" value="Sigma-70_RNA_pol_init_factors"/>
</dbReference>
<dbReference type="PANTHER" id="PTHR30603:SF47">
    <property type="entry name" value="RNA POLYMERASE SIGMA FACTOR SIGD, CHLOROPLASTIC"/>
    <property type="match status" value="1"/>
</dbReference>
<keyword evidence="3" id="KW-0614">Plasmid</keyword>
<dbReference type="SUPFAM" id="SSF88659">
    <property type="entry name" value="Sigma3 and sigma4 domains of RNA polymerase sigma factors"/>
    <property type="match status" value="2"/>
</dbReference>
<dbReference type="InterPro" id="IPR013324">
    <property type="entry name" value="RNA_pol_sigma_r3/r4-like"/>
</dbReference>
<dbReference type="OrthoDB" id="9799825at2"/>
<proteinExistence type="predicted"/>
<dbReference type="Gene3D" id="1.20.120.1810">
    <property type="match status" value="1"/>
</dbReference>
<dbReference type="KEGG" id="amr:AM1_B0287"/>
<gene>
    <name evidence="3" type="ordered locus">AM1_B0287</name>
</gene>
<dbReference type="AlphaFoldDB" id="A8ZLH9"/>
<evidence type="ECO:0000259" key="2">
    <source>
        <dbReference type="Pfam" id="PF04539"/>
    </source>
</evidence>
<evidence type="ECO:0000256" key="1">
    <source>
        <dbReference type="SAM" id="MobiDB-lite"/>
    </source>
</evidence>
<geneLocation type="plasmid" evidence="3 4">
    <name>pREB2</name>
</geneLocation>
<dbReference type="GO" id="GO:0006352">
    <property type="term" value="P:DNA-templated transcription initiation"/>
    <property type="evidence" value="ECO:0007669"/>
    <property type="project" value="InterPro"/>
</dbReference>
<dbReference type="HOGENOM" id="CLU_536002_0_0_3"/>
<dbReference type="Proteomes" id="UP000000268">
    <property type="component" value="Plasmid pREB2"/>
</dbReference>
<dbReference type="InterPro" id="IPR013325">
    <property type="entry name" value="RNA_pol_sigma_r2"/>
</dbReference>
<feature type="domain" description="RNA polymerase sigma-70 region 3" evidence="2">
    <location>
        <begin position="176"/>
        <end position="235"/>
    </location>
</feature>
<feature type="region of interest" description="Disordered" evidence="1">
    <location>
        <begin position="27"/>
        <end position="54"/>
    </location>
</feature>
<organism evidence="3 4">
    <name type="scientific">Acaryochloris marina (strain MBIC 11017)</name>
    <dbReference type="NCBI Taxonomy" id="329726"/>
    <lineage>
        <taxon>Bacteria</taxon>
        <taxon>Bacillati</taxon>
        <taxon>Cyanobacteriota</taxon>
        <taxon>Cyanophyceae</taxon>
        <taxon>Acaryochloridales</taxon>
        <taxon>Acaryochloridaceae</taxon>
        <taxon>Acaryochloris</taxon>
    </lineage>
</organism>